<gene>
    <name evidence="1" type="ORF">CINC_LOCUS10712</name>
</gene>
<reference evidence="1" key="1">
    <citation type="submission" date="2021-12" db="EMBL/GenBank/DDBJ databases">
        <authorList>
            <person name="King R."/>
        </authorList>
    </citation>
    <scope>NUCLEOTIDE SEQUENCE</scope>
</reference>
<dbReference type="AlphaFoldDB" id="A0A9N8PZ69"/>
<evidence type="ECO:0000313" key="2">
    <source>
        <dbReference type="Proteomes" id="UP001154114"/>
    </source>
</evidence>
<dbReference type="EMBL" id="LR824007">
    <property type="protein sequence ID" value="CAD0196420.1"/>
    <property type="molecule type" value="Genomic_DNA"/>
</dbReference>
<dbReference type="Proteomes" id="UP001154114">
    <property type="component" value="Chromosome 4"/>
</dbReference>
<accession>A0A9N8PZ69</accession>
<organism evidence="1 2">
    <name type="scientific">Chrysodeixis includens</name>
    <name type="common">Soybean looper</name>
    <name type="synonym">Pseudoplusia includens</name>
    <dbReference type="NCBI Taxonomy" id="689277"/>
    <lineage>
        <taxon>Eukaryota</taxon>
        <taxon>Metazoa</taxon>
        <taxon>Ecdysozoa</taxon>
        <taxon>Arthropoda</taxon>
        <taxon>Hexapoda</taxon>
        <taxon>Insecta</taxon>
        <taxon>Pterygota</taxon>
        <taxon>Neoptera</taxon>
        <taxon>Endopterygota</taxon>
        <taxon>Lepidoptera</taxon>
        <taxon>Glossata</taxon>
        <taxon>Ditrysia</taxon>
        <taxon>Noctuoidea</taxon>
        <taxon>Noctuidae</taxon>
        <taxon>Plusiinae</taxon>
        <taxon>Chrysodeixis</taxon>
    </lineage>
</organism>
<protein>
    <submittedName>
        <fullName evidence="1">Uncharacterized protein</fullName>
    </submittedName>
</protein>
<evidence type="ECO:0000313" key="1">
    <source>
        <dbReference type="EMBL" id="CAD0196420.1"/>
    </source>
</evidence>
<proteinExistence type="predicted"/>
<sequence length="118" mass="13593">MYCGREADQSERGAGQPREWCERRVVSGARLELARPLAASPELSRCYRRRYRGSAAPAHSALFTDSVCARDAQMMSKLVYTELTPDHCPFRCFRWSLTPVKFRWHSTASEILPREKNI</sequence>
<keyword evidence="2" id="KW-1185">Reference proteome</keyword>
<name>A0A9N8PZ69_CHRIL</name>